<evidence type="ECO:0000256" key="1">
    <source>
        <dbReference type="ARBA" id="ARBA00004413"/>
    </source>
</evidence>
<reference evidence="12 13" key="1">
    <citation type="submission" date="2018-02" db="EMBL/GenBank/DDBJ databases">
        <title>Genome sequencing of Solimonas sp. HR-BB.</title>
        <authorList>
            <person name="Lee Y."/>
            <person name="Jeon C.O."/>
        </authorList>
    </citation>
    <scope>NUCLEOTIDE SEQUENCE [LARGE SCALE GENOMIC DNA]</scope>
    <source>
        <strain evidence="12 13">HR-BB</strain>
    </source>
</reference>
<dbReference type="InterPro" id="IPR012823">
    <property type="entry name" value="Flagell_FliJ"/>
</dbReference>
<gene>
    <name evidence="12" type="primary">fliJ</name>
    <name evidence="12" type="ORF">C3942_03680</name>
</gene>
<dbReference type="Gene3D" id="1.10.287.1700">
    <property type="match status" value="1"/>
</dbReference>
<keyword evidence="8" id="KW-0653">Protein transport</keyword>
<keyword evidence="12" id="KW-0969">Cilium</keyword>
<proteinExistence type="inferred from homology"/>
<keyword evidence="11" id="KW-0175">Coiled coil</keyword>
<evidence type="ECO:0000256" key="3">
    <source>
        <dbReference type="ARBA" id="ARBA00020392"/>
    </source>
</evidence>
<feature type="coiled-coil region" evidence="11">
    <location>
        <begin position="17"/>
        <end position="44"/>
    </location>
</feature>
<evidence type="ECO:0000256" key="2">
    <source>
        <dbReference type="ARBA" id="ARBA00010004"/>
    </source>
</evidence>
<evidence type="ECO:0000256" key="6">
    <source>
        <dbReference type="ARBA" id="ARBA00022500"/>
    </source>
</evidence>
<dbReference type="Proteomes" id="UP000238220">
    <property type="component" value="Unassembled WGS sequence"/>
</dbReference>
<evidence type="ECO:0000256" key="9">
    <source>
        <dbReference type="ARBA" id="ARBA00023136"/>
    </source>
</evidence>
<dbReference type="Pfam" id="PF02050">
    <property type="entry name" value="FliJ"/>
    <property type="match status" value="1"/>
</dbReference>
<keyword evidence="5" id="KW-1003">Cell membrane</keyword>
<keyword evidence="9" id="KW-0472">Membrane</keyword>
<comment type="similarity">
    <text evidence="2">Belongs to the FliJ family.</text>
</comment>
<keyword evidence="12" id="KW-0282">Flagellum</keyword>
<dbReference type="PANTHER" id="PTHR38786">
    <property type="entry name" value="FLAGELLAR FLIJ PROTEIN"/>
    <property type="match status" value="1"/>
</dbReference>
<evidence type="ECO:0000313" key="13">
    <source>
        <dbReference type="Proteomes" id="UP000238220"/>
    </source>
</evidence>
<dbReference type="PANTHER" id="PTHR38786:SF1">
    <property type="entry name" value="FLAGELLAR FLIJ PROTEIN"/>
    <property type="match status" value="1"/>
</dbReference>
<evidence type="ECO:0000256" key="4">
    <source>
        <dbReference type="ARBA" id="ARBA00022448"/>
    </source>
</evidence>
<evidence type="ECO:0000256" key="10">
    <source>
        <dbReference type="ARBA" id="ARBA00023225"/>
    </source>
</evidence>
<dbReference type="RefSeq" id="WP_104228957.1">
    <property type="nucleotide sequence ID" value="NZ_PSNW01000001.1"/>
</dbReference>
<dbReference type="GO" id="GO:0071973">
    <property type="term" value="P:bacterial-type flagellum-dependent cell motility"/>
    <property type="evidence" value="ECO:0007669"/>
    <property type="project" value="InterPro"/>
</dbReference>
<accession>A0A2S5TM09</accession>
<evidence type="ECO:0000313" key="12">
    <source>
        <dbReference type="EMBL" id="PPE75992.1"/>
    </source>
</evidence>
<comment type="caution">
    <text evidence="12">The sequence shown here is derived from an EMBL/GenBank/DDBJ whole genome shotgun (WGS) entry which is preliminary data.</text>
</comment>
<dbReference type="GO" id="GO:0005886">
    <property type="term" value="C:plasma membrane"/>
    <property type="evidence" value="ECO:0007669"/>
    <property type="project" value="UniProtKB-SubCell"/>
</dbReference>
<dbReference type="EMBL" id="PSNW01000001">
    <property type="protein sequence ID" value="PPE75992.1"/>
    <property type="molecule type" value="Genomic_DNA"/>
</dbReference>
<dbReference type="NCBIfam" id="TIGR02473">
    <property type="entry name" value="flagell_FliJ"/>
    <property type="match status" value="1"/>
</dbReference>
<evidence type="ECO:0000256" key="7">
    <source>
        <dbReference type="ARBA" id="ARBA00022795"/>
    </source>
</evidence>
<dbReference type="GO" id="GO:0006935">
    <property type="term" value="P:chemotaxis"/>
    <property type="evidence" value="ECO:0007669"/>
    <property type="project" value="UniProtKB-KW"/>
</dbReference>
<evidence type="ECO:0000256" key="8">
    <source>
        <dbReference type="ARBA" id="ARBA00022927"/>
    </source>
</evidence>
<comment type="subcellular location">
    <subcellularLocation>
        <location evidence="1">Cell membrane</location>
        <topology evidence="1">Peripheral membrane protein</topology>
        <orientation evidence="1">Cytoplasmic side</orientation>
    </subcellularLocation>
</comment>
<name>A0A2S5TM09_9GAMM</name>
<keyword evidence="13" id="KW-1185">Reference proteome</keyword>
<keyword evidence="12" id="KW-0966">Cell projection</keyword>
<dbReference type="GO" id="GO:0009288">
    <property type="term" value="C:bacterial-type flagellum"/>
    <property type="evidence" value="ECO:0007669"/>
    <property type="project" value="InterPro"/>
</dbReference>
<protein>
    <recommendedName>
        <fullName evidence="3">Flagellar FliJ protein</fullName>
    </recommendedName>
</protein>
<keyword evidence="10" id="KW-1006">Bacterial flagellum protein export</keyword>
<dbReference type="OrthoDB" id="6049021at2"/>
<keyword evidence="6" id="KW-0145">Chemotaxis</keyword>
<evidence type="ECO:0000256" key="11">
    <source>
        <dbReference type="SAM" id="Coils"/>
    </source>
</evidence>
<dbReference type="GO" id="GO:0015031">
    <property type="term" value="P:protein transport"/>
    <property type="evidence" value="ECO:0007669"/>
    <property type="project" value="UniProtKB-KW"/>
</dbReference>
<dbReference type="InterPro" id="IPR053716">
    <property type="entry name" value="Flag_assembly_chemotaxis_eff"/>
</dbReference>
<dbReference type="GO" id="GO:0044781">
    <property type="term" value="P:bacterial-type flagellum organization"/>
    <property type="evidence" value="ECO:0007669"/>
    <property type="project" value="UniProtKB-KW"/>
</dbReference>
<dbReference type="AlphaFoldDB" id="A0A2S5TM09"/>
<keyword evidence="4" id="KW-0813">Transport</keyword>
<evidence type="ECO:0000256" key="5">
    <source>
        <dbReference type="ARBA" id="ARBA00022475"/>
    </source>
</evidence>
<sequence length="144" mass="16657">MNSRRLVPLQTLADRREDEAARRLAEVQRRHAEQEARLVELRRYADEYAAAPAGPTAALMLNRQAFLSRLREAERFQVQAVEDARLAVEAERAAWLLKRRDVSVLDQLAACYRGREQRQDERREQRGADELALRRFAAAKDSLT</sequence>
<organism evidence="12 13">
    <name type="scientific">Solimonas fluminis</name>
    <dbReference type="NCBI Taxonomy" id="2086571"/>
    <lineage>
        <taxon>Bacteria</taxon>
        <taxon>Pseudomonadati</taxon>
        <taxon>Pseudomonadota</taxon>
        <taxon>Gammaproteobacteria</taxon>
        <taxon>Nevskiales</taxon>
        <taxon>Nevskiaceae</taxon>
        <taxon>Solimonas</taxon>
    </lineage>
</organism>
<dbReference type="InterPro" id="IPR052570">
    <property type="entry name" value="FliJ"/>
</dbReference>
<keyword evidence="7" id="KW-1005">Bacterial flagellum biogenesis</keyword>